<feature type="domain" description="Polysaccharide lyase family 8 central" evidence="5">
    <location>
        <begin position="416"/>
        <end position="674"/>
    </location>
</feature>
<comment type="similarity">
    <text evidence="1">Belongs to the polysaccharide lyase 8 family.</text>
</comment>
<dbReference type="PROSITE" id="PS51318">
    <property type="entry name" value="TAT"/>
    <property type="match status" value="1"/>
</dbReference>
<evidence type="ECO:0000256" key="3">
    <source>
        <dbReference type="ARBA" id="ARBA00023239"/>
    </source>
</evidence>
<sequence length="814" mass="87412">MTSPLVSRRHLLGAGAALTGAAGVSLSPIATLPARAAEADFDELRARWSDYLTGGSELDTADPRIAARISELSEGAAEAVADAETAPGQQGDLWPDLPMDGPTEANIAATYTRILLIARAWATPGTDQYADQGLADHLATWYRHMGAYWYNETITKSGNWWFWEIGIPRILGDLSALVDDLLTDEDRLAAVTAIRRFTPNPNLRGTGTSPEAGGNRADKVLACLLRGMIARDADDMALARDALSDVVGEGRNSLFAHVTSGNGFYADGSYIDHQKLPYVGTYGNVALSGVARSLMLVAGSPWQVTDPDVAVILDAPEDAFAPFIWHGRMMETVRGRAVSRESERDHHDGATTINALLLMATQIEEPYATTYRELAKGWLERCTEDRTRTAGLSDLSRILPVLADESVAARPEPSGHRRFGQQERMVHRGSGWAYTVATSSNRIGRYEWGNDENNLGWHQGDGAAYLHLADDQGQFADDYWPCVDPYRLPGTTASLTPRPSGASGAGTGIPAAANRWGGGVELAGRWGTAGMDLTNSLENLSAHKSWFLLDEAVICLGSGIEVIEDPAETIVENRSFEAGASPSLVLDGQAVETVTSGASPRWAHLDQVAGYLFWGESTVRAEVAERTGTWYDLNSGADTSGPKDERTRTFATLGIEHPVGASNATYGYVILPGATRARTETAAESYGLEILRQDRTAHVVRVVQDDHWVIFAHLFDATDEGPVRADGPCATAIAGHVRGAGRWSPRVEVALSSPTRSLDRVEVELDLDVTVRRVLDHHDRLTVTTTPTSTGSTIGLVADVSAGGGASFAAELTV</sequence>
<feature type="active site" evidence="4">
    <location>
        <position position="282"/>
    </location>
</feature>
<dbReference type="Gene3D" id="1.50.10.100">
    <property type="entry name" value="Chondroitin AC/alginate lyase"/>
    <property type="match status" value="1"/>
</dbReference>
<proteinExistence type="inferred from homology"/>
<feature type="domain" description="Polysaccharide lyase 8 N-terminal alpha-helical" evidence="6">
    <location>
        <begin position="48"/>
        <end position="374"/>
    </location>
</feature>
<feature type="active site" evidence="4">
    <location>
        <position position="273"/>
    </location>
</feature>
<accession>A0A9D1GUQ3</accession>
<evidence type="ECO:0000313" key="7">
    <source>
        <dbReference type="EMBL" id="HIT74126.1"/>
    </source>
</evidence>
<reference evidence="7" key="1">
    <citation type="submission" date="2020-10" db="EMBL/GenBank/DDBJ databases">
        <authorList>
            <person name="Gilroy R."/>
        </authorList>
    </citation>
    <scope>NUCLEOTIDE SEQUENCE</scope>
    <source>
        <strain evidence="7">ChiGjej1B1-24693</strain>
    </source>
</reference>
<evidence type="ECO:0000256" key="1">
    <source>
        <dbReference type="ARBA" id="ARBA00006699"/>
    </source>
</evidence>
<protein>
    <submittedName>
        <fullName evidence="7">Polysaccharide lyase 8 family protein</fullName>
    </submittedName>
</protein>
<name>A0A9D1GUQ3_9ACTN</name>
<dbReference type="InterPro" id="IPR008929">
    <property type="entry name" value="Chondroitin_lyas"/>
</dbReference>
<evidence type="ECO:0000256" key="2">
    <source>
        <dbReference type="ARBA" id="ARBA00022729"/>
    </source>
</evidence>
<comment type="caution">
    <text evidence="7">The sequence shown here is derived from an EMBL/GenBank/DDBJ whole genome shotgun (WGS) entry which is preliminary data.</text>
</comment>
<dbReference type="InterPro" id="IPR003159">
    <property type="entry name" value="Lyase_8_central_dom"/>
</dbReference>
<keyword evidence="3 7" id="KW-0456">Lyase</keyword>
<dbReference type="Gene3D" id="2.70.98.10">
    <property type="match status" value="1"/>
</dbReference>
<gene>
    <name evidence="7" type="ORF">IAA98_00900</name>
</gene>
<dbReference type="InterPro" id="IPR011071">
    <property type="entry name" value="Lyase_8-like_C"/>
</dbReference>
<evidence type="ECO:0000313" key="8">
    <source>
        <dbReference type="Proteomes" id="UP000886842"/>
    </source>
</evidence>
<dbReference type="CDD" id="cd01083">
    <property type="entry name" value="GAG_Lyase"/>
    <property type="match status" value="1"/>
</dbReference>
<reference evidence="7" key="2">
    <citation type="journal article" date="2021" name="PeerJ">
        <title>Extensive microbial diversity within the chicken gut microbiome revealed by metagenomics and culture.</title>
        <authorList>
            <person name="Gilroy R."/>
            <person name="Ravi A."/>
            <person name="Getino M."/>
            <person name="Pursley I."/>
            <person name="Horton D.L."/>
            <person name="Alikhan N.F."/>
            <person name="Baker D."/>
            <person name="Gharbi K."/>
            <person name="Hall N."/>
            <person name="Watson M."/>
            <person name="Adriaenssens E.M."/>
            <person name="Foster-Nyarko E."/>
            <person name="Jarju S."/>
            <person name="Secka A."/>
            <person name="Antonio M."/>
            <person name="Oren A."/>
            <person name="Chaudhuri R.R."/>
            <person name="La Ragione R."/>
            <person name="Hildebrand F."/>
            <person name="Pallen M.J."/>
        </authorList>
    </citation>
    <scope>NUCLEOTIDE SEQUENCE</scope>
    <source>
        <strain evidence="7">ChiGjej1B1-24693</strain>
    </source>
</reference>
<dbReference type="InterPro" id="IPR014718">
    <property type="entry name" value="GH-type_carb-bd"/>
</dbReference>
<evidence type="ECO:0000259" key="5">
    <source>
        <dbReference type="Pfam" id="PF02278"/>
    </source>
</evidence>
<dbReference type="GO" id="GO:0030246">
    <property type="term" value="F:carbohydrate binding"/>
    <property type="evidence" value="ECO:0007669"/>
    <property type="project" value="InterPro"/>
</dbReference>
<dbReference type="EMBL" id="DVLP01000027">
    <property type="protein sequence ID" value="HIT74126.1"/>
    <property type="molecule type" value="Genomic_DNA"/>
</dbReference>
<dbReference type="Gene3D" id="2.60.220.10">
    <property type="entry name" value="Polysaccharide lyase family 8-like, C-terminal"/>
    <property type="match status" value="1"/>
</dbReference>
<dbReference type="SUPFAM" id="SSF48230">
    <property type="entry name" value="Chondroitin AC/alginate lyase"/>
    <property type="match status" value="1"/>
</dbReference>
<evidence type="ECO:0000256" key="4">
    <source>
        <dbReference type="PIRSR" id="PIRSR638970-1"/>
    </source>
</evidence>
<dbReference type="Pfam" id="PF02278">
    <property type="entry name" value="Lyase_8"/>
    <property type="match status" value="1"/>
</dbReference>
<dbReference type="Pfam" id="PF08124">
    <property type="entry name" value="Lyase_8_N"/>
    <property type="match status" value="1"/>
</dbReference>
<dbReference type="GO" id="GO:0005576">
    <property type="term" value="C:extracellular region"/>
    <property type="evidence" value="ECO:0007669"/>
    <property type="project" value="InterPro"/>
</dbReference>
<dbReference type="GO" id="GO:0016837">
    <property type="term" value="F:carbon-oxygen lyase activity, acting on polysaccharides"/>
    <property type="evidence" value="ECO:0007669"/>
    <property type="project" value="UniProtKB-ARBA"/>
</dbReference>
<dbReference type="AlphaFoldDB" id="A0A9D1GUQ3"/>
<feature type="active site" evidence="4">
    <location>
        <position position="336"/>
    </location>
</feature>
<evidence type="ECO:0000259" key="6">
    <source>
        <dbReference type="Pfam" id="PF08124"/>
    </source>
</evidence>
<dbReference type="InterPro" id="IPR011013">
    <property type="entry name" value="Gal_mutarotase_sf_dom"/>
</dbReference>
<dbReference type="Proteomes" id="UP000886842">
    <property type="component" value="Unassembled WGS sequence"/>
</dbReference>
<dbReference type="InterPro" id="IPR006311">
    <property type="entry name" value="TAT_signal"/>
</dbReference>
<dbReference type="PANTHER" id="PTHR38481">
    <property type="entry name" value="HYALURONATE LYASE"/>
    <property type="match status" value="1"/>
</dbReference>
<organism evidence="7 8">
    <name type="scientific">Candidatus Avipropionibacterium avicola</name>
    <dbReference type="NCBI Taxonomy" id="2840701"/>
    <lineage>
        <taxon>Bacteria</taxon>
        <taxon>Bacillati</taxon>
        <taxon>Actinomycetota</taxon>
        <taxon>Actinomycetes</taxon>
        <taxon>Propionibacteriales</taxon>
        <taxon>Propionibacteriaceae</taxon>
        <taxon>Propionibacteriaceae incertae sedis</taxon>
        <taxon>Candidatus Avipropionibacterium</taxon>
    </lineage>
</organism>
<dbReference type="InterPro" id="IPR012970">
    <property type="entry name" value="Lyase_8_alpha_N"/>
</dbReference>
<dbReference type="SUPFAM" id="SSF74650">
    <property type="entry name" value="Galactose mutarotase-like"/>
    <property type="match status" value="1"/>
</dbReference>
<dbReference type="PANTHER" id="PTHR38481:SF1">
    <property type="entry name" value="HYALURONATE LYASE"/>
    <property type="match status" value="1"/>
</dbReference>
<dbReference type="InterPro" id="IPR038970">
    <property type="entry name" value="Lyase_8"/>
</dbReference>
<dbReference type="GO" id="GO:0005975">
    <property type="term" value="P:carbohydrate metabolic process"/>
    <property type="evidence" value="ECO:0007669"/>
    <property type="project" value="InterPro"/>
</dbReference>
<keyword evidence="2" id="KW-0732">Signal</keyword>